<organism evidence="5 6">
    <name type="scientific">Bowmanella dokdonensis</name>
    <dbReference type="NCBI Taxonomy" id="751969"/>
    <lineage>
        <taxon>Bacteria</taxon>
        <taxon>Pseudomonadati</taxon>
        <taxon>Pseudomonadota</taxon>
        <taxon>Gammaproteobacteria</taxon>
        <taxon>Alteromonadales</taxon>
        <taxon>Alteromonadaceae</taxon>
        <taxon>Bowmanella</taxon>
    </lineage>
</organism>
<dbReference type="SFLD" id="SFLDS00003">
    <property type="entry name" value="Haloacid_Dehalogenase"/>
    <property type="match status" value="1"/>
</dbReference>
<dbReference type="Gene3D" id="3.40.50.1000">
    <property type="entry name" value="HAD superfamily/HAD-like"/>
    <property type="match status" value="1"/>
</dbReference>
<dbReference type="RefSeq" id="WP_206572610.1">
    <property type="nucleotide sequence ID" value="NZ_JAFKCV010000002.1"/>
</dbReference>
<reference evidence="5" key="1">
    <citation type="submission" date="2021-03" db="EMBL/GenBank/DDBJ databases">
        <title>novel species isolated from a fishpond in China.</title>
        <authorList>
            <person name="Lu H."/>
            <person name="Cai Z."/>
        </authorList>
    </citation>
    <scope>NUCLEOTIDE SEQUENCE</scope>
    <source>
        <strain evidence="5">JCM 30855</strain>
    </source>
</reference>
<dbReference type="GO" id="GO:0006281">
    <property type="term" value="P:DNA repair"/>
    <property type="evidence" value="ECO:0007669"/>
    <property type="project" value="TreeGrafter"/>
</dbReference>
<dbReference type="InterPro" id="IPR050155">
    <property type="entry name" value="HAD-like_hydrolase_sf"/>
</dbReference>
<evidence type="ECO:0000313" key="6">
    <source>
        <dbReference type="Proteomes" id="UP000664654"/>
    </source>
</evidence>
<name>A0A939IPZ5_9ALTE</name>
<dbReference type="Proteomes" id="UP000664654">
    <property type="component" value="Unassembled WGS sequence"/>
</dbReference>
<dbReference type="AlphaFoldDB" id="A0A939IPZ5"/>
<dbReference type="Pfam" id="PF13419">
    <property type="entry name" value="HAD_2"/>
    <property type="match status" value="1"/>
</dbReference>
<keyword evidence="1" id="KW-0479">Metal-binding</keyword>
<keyword evidence="6" id="KW-1185">Reference proteome</keyword>
<dbReference type="PANTHER" id="PTHR43434:SF23">
    <property type="entry name" value="PHOSPHOGLYCOLATE PHOSPHATASE"/>
    <property type="match status" value="1"/>
</dbReference>
<proteinExistence type="predicted"/>
<comment type="caution">
    <text evidence="5">The sequence shown here is derived from an EMBL/GenBank/DDBJ whole genome shotgun (WGS) entry which is preliminary data.</text>
</comment>
<dbReference type="InterPro" id="IPR036412">
    <property type="entry name" value="HAD-like_sf"/>
</dbReference>
<keyword evidence="2 5" id="KW-0378">Hydrolase</keyword>
<evidence type="ECO:0000256" key="1">
    <source>
        <dbReference type="ARBA" id="ARBA00022723"/>
    </source>
</evidence>
<dbReference type="InterPro" id="IPR023214">
    <property type="entry name" value="HAD_sf"/>
</dbReference>
<dbReference type="GO" id="GO:0008967">
    <property type="term" value="F:phosphoglycolate phosphatase activity"/>
    <property type="evidence" value="ECO:0007669"/>
    <property type="project" value="TreeGrafter"/>
</dbReference>
<evidence type="ECO:0000313" key="5">
    <source>
        <dbReference type="EMBL" id="MBN7824504.1"/>
    </source>
</evidence>
<keyword evidence="4" id="KW-0119">Carbohydrate metabolism</keyword>
<dbReference type="InterPro" id="IPR006439">
    <property type="entry name" value="HAD-SF_hydro_IA"/>
</dbReference>
<dbReference type="GO" id="GO:0046872">
    <property type="term" value="F:metal ion binding"/>
    <property type="evidence" value="ECO:0007669"/>
    <property type="project" value="UniProtKB-KW"/>
</dbReference>
<dbReference type="SFLD" id="SFLDG01129">
    <property type="entry name" value="C1.5:_HAD__Beta-PGM__Phosphata"/>
    <property type="match status" value="1"/>
</dbReference>
<dbReference type="NCBIfam" id="TIGR01549">
    <property type="entry name" value="HAD-SF-IA-v1"/>
    <property type="match status" value="1"/>
</dbReference>
<evidence type="ECO:0000256" key="3">
    <source>
        <dbReference type="ARBA" id="ARBA00022842"/>
    </source>
</evidence>
<accession>A0A939IPZ5</accession>
<dbReference type="SUPFAM" id="SSF56784">
    <property type="entry name" value="HAD-like"/>
    <property type="match status" value="1"/>
</dbReference>
<evidence type="ECO:0000256" key="2">
    <source>
        <dbReference type="ARBA" id="ARBA00022801"/>
    </source>
</evidence>
<protein>
    <submittedName>
        <fullName evidence="5">HAD-IA family hydrolase</fullName>
    </submittedName>
</protein>
<sequence>MAELGKPRALLFDLDGTLLDTARDMGTALNQLLADHGRPPKGYQEYRPIASHGAMGMLKLGFADIVEAEAYESLRKGFLDLYHLSLCQHTSLFAGIDKLLEGLADKQLPWGIVTNKPTWLTLPLLEQFPLLQTAGVVVCGDTLARRKPHPDPLWLAAEKLAVKHQAIWYVGDAERDMQAARAASMSGVLAEYGYICPTEQPQHWQVDLRIDHPEALLPRLA</sequence>
<dbReference type="Gene3D" id="1.10.150.240">
    <property type="entry name" value="Putative phosphatase, domain 2"/>
    <property type="match status" value="1"/>
</dbReference>
<dbReference type="InterPro" id="IPR023198">
    <property type="entry name" value="PGP-like_dom2"/>
</dbReference>
<gene>
    <name evidence="5" type="ORF">J0A66_04615</name>
</gene>
<keyword evidence="3" id="KW-0460">Magnesium</keyword>
<dbReference type="GO" id="GO:0005829">
    <property type="term" value="C:cytosol"/>
    <property type="evidence" value="ECO:0007669"/>
    <property type="project" value="TreeGrafter"/>
</dbReference>
<dbReference type="PANTHER" id="PTHR43434">
    <property type="entry name" value="PHOSPHOGLYCOLATE PHOSPHATASE"/>
    <property type="match status" value="1"/>
</dbReference>
<evidence type="ECO:0000256" key="4">
    <source>
        <dbReference type="ARBA" id="ARBA00023277"/>
    </source>
</evidence>
<dbReference type="InterPro" id="IPR041492">
    <property type="entry name" value="HAD_2"/>
</dbReference>
<dbReference type="EMBL" id="JAFKCV010000002">
    <property type="protein sequence ID" value="MBN7824504.1"/>
    <property type="molecule type" value="Genomic_DNA"/>
</dbReference>